<evidence type="ECO:0000259" key="1">
    <source>
        <dbReference type="Pfam" id="PF05144"/>
    </source>
</evidence>
<evidence type="ECO:0000313" key="4">
    <source>
        <dbReference type="EMBL" id="MDN0013161.1"/>
    </source>
</evidence>
<comment type="caution">
    <text evidence="3">The sequence shown here is derived from an EMBL/GenBank/DDBJ whole genome shotgun (WGS) entry which is preliminary data.</text>
</comment>
<sequence length="409" mass="46598">MLDFVRYAIPIIPTHVRSLDNHHWFNGDIRDYGVPAATRHVSKLDDGTTITGELYHPYESLPSDYTDMAMKFFTNTMNTPPYVEIKGSPLKLLQGHNVYGFECLQLASDHMLGMLMEAFPQLLPILDFANTEVLCVDTTYLVRLPHQSMVQPTLDYMANLAAGHRKARQVKYENFISWGNDGASIRPKAYGKFEEVKAQLHKIQKKADKGCQRSKALVCAMHDVLPFANAVVRLEARITKTYMSKNGIPTNLFQLIKLQQQQPELLLRLWHVAFDPILDRMKGKYMNFSNDAEILELFKSRLVTYNIKTGKPSFTRANNAMKFYSLIRQIGLVATKKLYNESAFYKALAHLEACEISMGHLQNLAKNPNGKVIPFVRLFELKMADQLPSDYVQPVSPYSPKKQGLYLVA</sequence>
<evidence type="ECO:0000313" key="3">
    <source>
        <dbReference type="EMBL" id="MDN0013150.1"/>
    </source>
</evidence>
<dbReference type="InterPro" id="IPR022688">
    <property type="entry name" value="G2P_C"/>
</dbReference>
<dbReference type="InterPro" id="IPR022686">
    <property type="entry name" value="G2P_N"/>
</dbReference>
<proteinExistence type="predicted"/>
<dbReference type="EMBL" id="JAUDZE010000001">
    <property type="protein sequence ID" value="MDN0013150.1"/>
    <property type="molecule type" value="Genomic_DNA"/>
</dbReference>
<feature type="domain" description="Replication-associated protein G2P N-terminal" evidence="1">
    <location>
        <begin position="1"/>
        <end position="248"/>
    </location>
</feature>
<dbReference type="Proteomes" id="UP001168524">
    <property type="component" value="Unassembled WGS sequence"/>
</dbReference>
<accession>A0ABT7WKD6</accession>
<dbReference type="NCBIfam" id="TIGR01629">
    <property type="entry name" value="rep_II_X"/>
    <property type="match status" value="1"/>
</dbReference>
<dbReference type="RefSeq" id="WP_267979419.1">
    <property type="nucleotide sequence ID" value="NZ_JAPQKF010000001.1"/>
</dbReference>
<evidence type="ECO:0000259" key="2">
    <source>
        <dbReference type="Pfam" id="PF05155"/>
    </source>
</evidence>
<dbReference type="Pfam" id="PF05155">
    <property type="entry name" value="G2P_X_C"/>
    <property type="match status" value="1"/>
</dbReference>
<protein>
    <submittedName>
        <fullName evidence="3">Phage/plasmid replication protein, II/X family</fullName>
    </submittedName>
</protein>
<organism evidence="3 5">
    <name type="scientific">Acinetobacter thutiue</name>
    <dbReference type="NCBI Taxonomy" id="2998078"/>
    <lineage>
        <taxon>Bacteria</taxon>
        <taxon>Pseudomonadati</taxon>
        <taxon>Pseudomonadota</taxon>
        <taxon>Gammaproteobacteria</taxon>
        <taxon>Moraxellales</taxon>
        <taxon>Moraxellaceae</taxon>
        <taxon>Acinetobacter</taxon>
    </lineage>
</organism>
<reference evidence="3" key="1">
    <citation type="submission" date="2023-06" db="EMBL/GenBank/DDBJ databases">
        <title>Two novel species of Acinetobacter isolated from motorbike repairing workshop in Vietnam.</title>
        <authorList>
            <person name="Le N.T.T."/>
        </authorList>
    </citation>
    <scope>NUCLEOTIDE SEQUENCE</scope>
    <source>
        <strain evidence="3">VNH17</strain>
    </source>
</reference>
<keyword evidence="5" id="KW-1185">Reference proteome</keyword>
<evidence type="ECO:0000313" key="5">
    <source>
        <dbReference type="Proteomes" id="UP001168524"/>
    </source>
</evidence>
<dbReference type="InterPro" id="IPR006516">
    <property type="entry name" value="G2P"/>
</dbReference>
<dbReference type="EMBL" id="JAUDZE010000001">
    <property type="protein sequence ID" value="MDN0013161.1"/>
    <property type="molecule type" value="Genomic_DNA"/>
</dbReference>
<dbReference type="Pfam" id="PF05144">
    <property type="entry name" value="Phage_CRI"/>
    <property type="match status" value="1"/>
</dbReference>
<gene>
    <name evidence="3" type="ORF">QTA56_02710</name>
    <name evidence="4" type="ORF">QTA56_02765</name>
</gene>
<feature type="domain" description="Replication-associated protein G2P C-terminal" evidence="2">
    <location>
        <begin position="309"/>
        <end position="396"/>
    </location>
</feature>
<name>A0ABT7WKD6_9GAMM</name>